<evidence type="ECO:0000256" key="3">
    <source>
        <dbReference type="ARBA" id="ARBA00022471"/>
    </source>
</evidence>
<evidence type="ECO:0000313" key="8">
    <source>
        <dbReference type="Proteomes" id="UP001154282"/>
    </source>
</evidence>
<evidence type="ECO:0000256" key="5">
    <source>
        <dbReference type="ARBA" id="ARBA00022729"/>
    </source>
</evidence>
<keyword evidence="8" id="KW-1185">Reference proteome</keyword>
<organism evidence="7 8">
    <name type="scientific">Linum tenue</name>
    <dbReference type="NCBI Taxonomy" id="586396"/>
    <lineage>
        <taxon>Eukaryota</taxon>
        <taxon>Viridiplantae</taxon>
        <taxon>Streptophyta</taxon>
        <taxon>Embryophyta</taxon>
        <taxon>Tracheophyta</taxon>
        <taxon>Spermatophyta</taxon>
        <taxon>Magnoliopsida</taxon>
        <taxon>eudicotyledons</taxon>
        <taxon>Gunneridae</taxon>
        <taxon>Pentapetalae</taxon>
        <taxon>rosids</taxon>
        <taxon>fabids</taxon>
        <taxon>Malpighiales</taxon>
        <taxon>Linaceae</taxon>
        <taxon>Linum</taxon>
    </lineage>
</organism>
<keyword evidence="3" id="KW-0713">Self-incompatibility</keyword>
<name>A0AAV0PFT9_9ROSI</name>
<comment type="subcellular location">
    <subcellularLocation>
        <location evidence="1">Secreted</location>
    </subcellularLocation>
</comment>
<evidence type="ECO:0000313" key="7">
    <source>
        <dbReference type="EMBL" id="CAI0469131.1"/>
    </source>
</evidence>
<evidence type="ECO:0000256" key="1">
    <source>
        <dbReference type="ARBA" id="ARBA00004613"/>
    </source>
</evidence>
<sequence>MNIHKTSHTSAGSGRTFLLCIIFLLWAATTTTTTIPTAGAHVTVHVCNNLTYVSETFWVHCQSCNTDIGARYVTAGHCDYAFDFDPDAWRSTICHVERDSGYHADIAAWQNGDYNNAPITWCAQNDNVTGWKRDAIYYTYEWLPNY</sequence>
<evidence type="ECO:0000256" key="6">
    <source>
        <dbReference type="SAM" id="SignalP"/>
    </source>
</evidence>
<proteinExistence type="inferred from homology"/>
<comment type="similarity">
    <text evidence="2">Belongs to the plant self-incompatibility (S1) protein family.</text>
</comment>
<reference evidence="7" key="1">
    <citation type="submission" date="2022-08" db="EMBL/GenBank/DDBJ databases">
        <authorList>
            <person name="Gutierrez-Valencia J."/>
        </authorList>
    </citation>
    <scope>NUCLEOTIDE SEQUENCE</scope>
</reference>
<accession>A0AAV0PFT9</accession>
<comment type="caution">
    <text evidence="7">The sequence shown here is derived from an EMBL/GenBank/DDBJ whole genome shotgun (WGS) entry which is preliminary data.</text>
</comment>
<dbReference type="InterPro" id="IPR010264">
    <property type="entry name" value="Self-incomp_S1"/>
</dbReference>
<keyword evidence="5 6" id="KW-0732">Signal</keyword>
<dbReference type="Pfam" id="PF05938">
    <property type="entry name" value="Self-incomp_S1"/>
    <property type="match status" value="1"/>
</dbReference>
<protein>
    <submittedName>
        <fullName evidence="7">Uncharacterized protein</fullName>
    </submittedName>
</protein>
<evidence type="ECO:0000256" key="2">
    <source>
        <dbReference type="ARBA" id="ARBA00005581"/>
    </source>
</evidence>
<feature type="signal peptide" evidence="6">
    <location>
        <begin position="1"/>
        <end position="32"/>
    </location>
</feature>
<dbReference type="AlphaFoldDB" id="A0AAV0PFT9"/>
<feature type="chain" id="PRO_5043583746" evidence="6">
    <location>
        <begin position="33"/>
        <end position="146"/>
    </location>
</feature>
<dbReference type="GO" id="GO:0005576">
    <property type="term" value="C:extracellular region"/>
    <property type="evidence" value="ECO:0007669"/>
    <property type="project" value="UniProtKB-SubCell"/>
</dbReference>
<keyword evidence="4" id="KW-0964">Secreted</keyword>
<dbReference type="EMBL" id="CAMGYJ010000008">
    <property type="protein sequence ID" value="CAI0469131.1"/>
    <property type="molecule type" value="Genomic_DNA"/>
</dbReference>
<dbReference type="GO" id="GO:0060320">
    <property type="term" value="P:rejection of self pollen"/>
    <property type="evidence" value="ECO:0007669"/>
    <property type="project" value="UniProtKB-KW"/>
</dbReference>
<dbReference type="Proteomes" id="UP001154282">
    <property type="component" value="Unassembled WGS sequence"/>
</dbReference>
<gene>
    <name evidence="7" type="ORF">LITE_LOCUS38065</name>
</gene>
<evidence type="ECO:0000256" key="4">
    <source>
        <dbReference type="ARBA" id="ARBA00022525"/>
    </source>
</evidence>